<proteinExistence type="predicted"/>
<evidence type="ECO:0000313" key="3">
    <source>
        <dbReference type="Proteomes" id="UP000027222"/>
    </source>
</evidence>
<keyword evidence="3" id="KW-1185">Reference proteome</keyword>
<organism evidence="2 3">
    <name type="scientific">Galerina marginata (strain CBS 339.88)</name>
    <dbReference type="NCBI Taxonomy" id="685588"/>
    <lineage>
        <taxon>Eukaryota</taxon>
        <taxon>Fungi</taxon>
        <taxon>Dikarya</taxon>
        <taxon>Basidiomycota</taxon>
        <taxon>Agaricomycotina</taxon>
        <taxon>Agaricomycetes</taxon>
        <taxon>Agaricomycetidae</taxon>
        <taxon>Agaricales</taxon>
        <taxon>Agaricineae</taxon>
        <taxon>Strophariaceae</taxon>
        <taxon>Galerina</taxon>
    </lineage>
</organism>
<evidence type="ECO:0008006" key="4">
    <source>
        <dbReference type="Google" id="ProtNLM"/>
    </source>
</evidence>
<feature type="region of interest" description="Disordered" evidence="1">
    <location>
        <begin position="1"/>
        <end position="33"/>
    </location>
</feature>
<name>A0A067T9R7_GALM3</name>
<dbReference type="EMBL" id="KL142373">
    <property type="protein sequence ID" value="KDR79097.1"/>
    <property type="molecule type" value="Genomic_DNA"/>
</dbReference>
<dbReference type="HOGENOM" id="CLU_963317_0_0_1"/>
<dbReference type="STRING" id="685588.A0A067T9R7"/>
<feature type="region of interest" description="Disordered" evidence="1">
    <location>
        <begin position="248"/>
        <end position="274"/>
    </location>
</feature>
<protein>
    <recommendedName>
        <fullName evidence="4">Proteasome assembly chaperone 1</fullName>
    </recommendedName>
</protein>
<dbReference type="OrthoDB" id="2546621at2759"/>
<sequence>MVRPSYTVPPRYAVESDEEEDEINPLRQPATQEDTKVDIKISGELPQENTLVIASGDVGTFWAKGADLGEQTGAIFVNRVQIGLAFNPKWTKSTVIVSETLSRLPLYAMHTYAKSILDSLNPKRVSLLDSYPAPTYATDEPIPFHEAPIRYLSTSEELNIPNTNAELFAPPNLIQSTSASFLSILAVGPVEGTLILLPSPHTPHPPPKEISPSNFSHLSQDSVDWSTQQINLAQKLVFQTLGEKVDQTWKPSDNEHKEKAPKRSTEIGEGGMYI</sequence>
<evidence type="ECO:0000313" key="2">
    <source>
        <dbReference type="EMBL" id="KDR79097.1"/>
    </source>
</evidence>
<feature type="compositionally biased region" description="Basic and acidic residues" evidence="1">
    <location>
        <begin position="248"/>
        <end position="266"/>
    </location>
</feature>
<dbReference type="AlphaFoldDB" id="A0A067T9R7"/>
<gene>
    <name evidence="2" type="ORF">GALMADRAFT_154087</name>
</gene>
<dbReference type="Proteomes" id="UP000027222">
    <property type="component" value="Unassembled WGS sequence"/>
</dbReference>
<accession>A0A067T9R7</accession>
<evidence type="ECO:0000256" key="1">
    <source>
        <dbReference type="SAM" id="MobiDB-lite"/>
    </source>
</evidence>
<reference evidence="3" key="1">
    <citation type="journal article" date="2014" name="Proc. Natl. Acad. Sci. U.S.A.">
        <title>Extensive sampling of basidiomycete genomes demonstrates inadequacy of the white-rot/brown-rot paradigm for wood decay fungi.</title>
        <authorList>
            <person name="Riley R."/>
            <person name="Salamov A.A."/>
            <person name="Brown D.W."/>
            <person name="Nagy L.G."/>
            <person name="Floudas D."/>
            <person name="Held B.W."/>
            <person name="Levasseur A."/>
            <person name="Lombard V."/>
            <person name="Morin E."/>
            <person name="Otillar R."/>
            <person name="Lindquist E.A."/>
            <person name="Sun H."/>
            <person name="LaButti K.M."/>
            <person name="Schmutz J."/>
            <person name="Jabbour D."/>
            <person name="Luo H."/>
            <person name="Baker S.E."/>
            <person name="Pisabarro A.G."/>
            <person name="Walton J.D."/>
            <person name="Blanchette R.A."/>
            <person name="Henrissat B."/>
            <person name="Martin F."/>
            <person name="Cullen D."/>
            <person name="Hibbett D.S."/>
            <person name="Grigoriev I.V."/>
        </authorList>
    </citation>
    <scope>NUCLEOTIDE SEQUENCE [LARGE SCALE GENOMIC DNA]</scope>
    <source>
        <strain evidence="3">CBS 339.88</strain>
    </source>
</reference>